<proteinExistence type="predicted"/>
<dbReference type="Gene3D" id="1.20.120.450">
    <property type="entry name" value="dinb family like domain"/>
    <property type="match status" value="1"/>
</dbReference>
<dbReference type="InterPro" id="IPR034660">
    <property type="entry name" value="DinB/YfiT-like"/>
</dbReference>
<gene>
    <name evidence="2" type="ORF">I2H31_00525</name>
</gene>
<accession>A0ABS0HY07</accession>
<feature type="domain" description="DinB-like" evidence="1">
    <location>
        <begin position="27"/>
        <end position="154"/>
    </location>
</feature>
<reference evidence="2 3" key="1">
    <citation type="submission" date="2020-11" db="EMBL/GenBank/DDBJ databases">
        <authorList>
            <person name="Kim M.K."/>
        </authorList>
    </citation>
    <scope>NUCLEOTIDE SEQUENCE [LARGE SCALE GENOMIC DNA]</scope>
    <source>
        <strain evidence="2 3">BT662</strain>
    </source>
</reference>
<keyword evidence="3" id="KW-1185">Reference proteome</keyword>
<evidence type="ECO:0000313" key="3">
    <source>
        <dbReference type="Proteomes" id="UP000618931"/>
    </source>
</evidence>
<sequence length="162" mass="18056">MPEIPRLLDQLRRAFDGDPWCGPSLLTNLEGVTAAQAAQHPIENAHSIWEMVIHVAGWTAIVRRRLADNKPLRLGDAEDWPALPNDLNEASWQAALTELRTAQEQLLAFIKTLGEAELDRTIGATFEPPQGDSYTAYQMLHGVAQHYLYHAGQVVLLRKLLG</sequence>
<comment type="caution">
    <text evidence="2">The sequence shown here is derived from an EMBL/GenBank/DDBJ whole genome shotgun (WGS) entry which is preliminary data.</text>
</comment>
<name>A0ABS0HY07_9BACT</name>
<organism evidence="2 3">
    <name type="scientific">Hymenobacter ruricola</name>
    <dbReference type="NCBI Taxonomy" id="2791023"/>
    <lineage>
        <taxon>Bacteria</taxon>
        <taxon>Pseudomonadati</taxon>
        <taxon>Bacteroidota</taxon>
        <taxon>Cytophagia</taxon>
        <taxon>Cytophagales</taxon>
        <taxon>Hymenobacteraceae</taxon>
        <taxon>Hymenobacter</taxon>
    </lineage>
</organism>
<dbReference type="RefSeq" id="WP_196291042.1">
    <property type="nucleotide sequence ID" value="NZ_JADQDM010000001.1"/>
</dbReference>
<evidence type="ECO:0000313" key="2">
    <source>
        <dbReference type="EMBL" id="MBF9219570.1"/>
    </source>
</evidence>
<dbReference type="Proteomes" id="UP000618931">
    <property type="component" value="Unassembled WGS sequence"/>
</dbReference>
<dbReference type="InterPro" id="IPR024775">
    <property type="entry name" value="DinB-like"/>
</dbReference>
<dbReference type="Pfam" id="PF12867">
    <property type="entry name" value="DinB_2"/>
    <property type="match status" value="1"/>
</dbReference>
<dbReference type="EMBL" id="JADQDM010000001">
    <property type="protein sequence ID" value="MBF9219570.1"/>
    <property type="molecule type" value="Genomic_DNA"/>
</dbReference>
<evidence type="ECO:0000259" key="1">
    <source>
        <dbReference type="Pfam" id="PF12867"/>
    </source>
</evidence>
<protein>
    <submittedName>
        <fullName evidence="2">DinB family protein</fullName>
    </submittedName>
</protein>
<dbReference type="SUPFAM" id="SSF109854">
    <property type="entry name" value="DinB/YfiT-like putative metalloenzymes"/>
    <property type="match status" value="1"/>
</dbReference>